<dbReference type="Pfam" id="PF09587">
    <property type="entry name" value="PGA_cap"/>
    <property type="match status" value="1"/>
</dbReference>
<evidence type="ECO:0000313" key="5">
    <source>
        <dbReference type="EMBL" id="PFG20912.1"/>
    </source>
</evidence>
<dbReference type="EMBL" id="PDJD01000001">
    <property type="protein sequence ID" value="PFG20912.1"/>
    <property type="molecule type" value="Genomic_DNA"/>
</dbReference>
<proteinExistence type="inferred from homology"/>
<gene>
    <name evidence="5" type="ORF">ATL40_2528</name>
</gene>
<dbReference type="AlphaFoldDB" id="A0A2A9D4N3"/>
<feature type="domain" description="Capsule synthesis protein CapA" evidence="4">
    <location>
        <begin position="75"/>
        <end position="326"/>
    </location>
</feature>
<dbReference type="PANTHER" id="PTHR33393:SF13">
    <property type="entry name" value="PGA BIOSYNTHESIS PROTEIN CAPA"/>
    <property type="match status" value="1"/>
</dbReference>
<reference evidence="5 6" key="1">
    <citation type="submission" date="2017-10" db="EMBL/GenBank/DDBJ databases">
        <title>Sequencing the genomes of 1000 actinobacteria strains.</title>
        <authorList>
            <person name="Klenk H.-P."/>
        </authorList>
    </citation>
    <scope>NUCLEOTIDE SEQUENCE [LARGE SCALE GENOMIC DNA]</scope>
    <source>
        <strain evidence="5 6">DSM 21801</strain>
    </source>
</reference>
<dbReference type="InterPro" id="IPR019079">
    <property type="entry name" value="Capsule_synth_CapA"/>
</dbReference>
<dbReference type="SUPFAM" id="SSF56300">
    <property type="entry name" value="Metallo-dependent phosphatases"/>
    <property type="match status" value="1"/>
</dbReference>
<feature type="compositionally biased region" description="Basic and acidic residues" evidence="2">
    <location>
        <begin position="395"/>
        <end position="404"/>
    </location>
</feature>
<feature type="chain" id="PRO_5012857513" evidence="3">
    <location>
        <begin position="25"/>
        <end position="430"/>
    </location>
</feature>
<dbReference type="OrthoDB" id="9810718at2"/>
<evidence type="ECO:0000256" key="2">
    <source>
        <dbReference type="SAM" id="MobiDB-lite"/>
    </source>
</evidence>
<dbReference type="PANTHER" id="PTHR33393">
    <property type="entry name" value="POLYGLUTAMINE SYNTHESIS ACCESSORY PROTEIN RV0574C-RELATED"/>
    <property type="match status" value="1"/>
</dbReference>
<evidence type="ECO:0000259" key="4">
    <source>
        <dbReference type="SMART" id="SM00854"/>
    </source>
</evidence>
<keyword evidence="3" id="KW-0732">Signal</keyword>
<accession>A0A2A9D4N3</accession>
<sequence length="430" mass="44956">MTRVLAVSAALTGALLLAACSSPASDGAASSPATSPGSSPTAASQTPTEASPSPTEASPSPTPTPEPTPEDATFTILAAGDVLPHDSVLAAADTGEGWDFTQLWEPTTAWVQAADLALCHLEVPITEAREPVGYPVFASPPSLAEDLAAAGWDGCSTASNHSVDQGWTGIVDTLDALDAAGLGHVGTARSEQEAAAPQLYTLERAGRTVTVAQLSQTYSTNGIPVPAQAPWSVDMLDGPALITQARAAREAGADLVLASLHWGTEYTDDPIDSQTRLAQELAASGEIDLVIGNHPHVPQRMELLDGGPGGEGMWVAYSQGNYISNQDWRCCRPETGTGLFMWATVEVPVEGPVRISGLEWTAVPGDSAGSQRIYAMPDLLEERIETPLLTVEREELEDRQRRVEAVMGETPQRTEAPTPSGPGAEVVPRG</sequence>
<protein>
    <submittedName>
        <fullName evidence="5">Poly-gamma-glutamate synthesis protein (Capsule biosynthesis protein)</fullName>
    </submittedName>
</protein>
<evidence type="ECO:0000256" key="1">
    <source>
        <dbReference type="ARBA" id="ARBA00005662"/>
    </source>
</evidence>
<feature type="compositionally biased region" description="Low complexity" evidence="2">
    <location>
        <begin position="22"/>
        <end position="59"/>
    </location>
</feature>
<organism evidence="5 6">
    <name type="scientific">Serinibacter salmoneus</name>
    <dbReference type="NCBI Taxonomy" id="556530"/>
    <lineage>
        <taxon>Bacteria</taxon>
        <taxon>Bacillati</taxon>
        <taxon>Actinomycetota</taxon>
        <taxon>Actinomycetes</taxon>
        <taxon>Micrococcales</taxon>
        <taxon>Beutenbergiaceae</taxon>
        <taxon>Serinibacter</taxon>
    </lineage>
</organism>
<feature type="region of interest" description="Disordered" evidence="2">
    <location>
        <begin position="22"/>
        <end position="71"/>
    </location>
</feature>
<keyword evidence="6" id="KW-1185">Reference proteome</keyword>
<comment type="caution">
    <text evidence="5">The sequence shown here is derived from an EMBL/GenBank/DDBJ whole genome shotgun (WGS) entry which is preliminary data.</text>
</comment>
<name>A0A2A9D4N3_9MICO</name>
<dbReference type="RefSeq" id="WP_098469824.1">
    <property type="nucleotide sequence ID" value="NZ_PDJD01000001.1"/>
</dbReference>
<feature type="region of interest" description="Disordered" evidence="2">
    <location>
        <begin position="395"/>
        <end position="430"/>
    </location>
</feature>
<dbReference type="InterPro" id="IPR029052">
    <property type="entry name" value="Metallo-depent_PP-like"/>
</dbReference>
<evidence type="ECO:0000313" key="6">
    <source>
        <dbReference type="Proteomes" id="UP000224915"/>
    </source>
</evidence>
<comment type="similarity">
    <text evidence="1">Belongs to the CapA family.</text>
</comment>
<dbReference type="InterPro" id="IPR052169">
    <property type="entry name" value="CW_Biosynth-Accessory"/>
</dbReference>
<dbReference type="Proteomes" id="UP000224915">
    <property type="component" value="Unassembled WGS sequence"/>
</dbReference>
<feature type="signal peptide" evidence="3">
    <location>
        <begin position="1"/>
        <end position="24"/>
    </location>
</feature>
<dbReference type="Gene3D" id="3.60.21.10">
    <property type="match status" value="1"/>
</dbReference>
<dbReference type="PROSITE" id="PS51257">
    <property type="entry name" value="PROKAR_LIPOPROTEIN"/>
    <property type="match status" value="1"/>
</dbReference>
<dbReference type="CDD" id="cd07381">
    <property type="entry name" value="MPP_CapA"/>
    <property type="match status" value="1"/>
</dbReference>
<evidence type="ECO:0000256" key="3">
    <source>
        <dbReference type="SAM" id="SignalP"/>
    </source>
</evidence>
<dbReference type="SMART" id="SM00854">
    <property type="entry name" value="PGA_cap"/>
    <property type="match status" value="1"/>
</dbReference>